<feature type="region of interest" description="Disordered" evidence="1">
    <location>
        <begin position="26"/>
        <end position="51"/>
    </location>
</feature>
<dbReference type="EMBL" id="SSTD01017158">
    <property type="protein sequence ID" value="TYK00192.1"/>
    <property type="molecule type" value="Genomic_DNA"/>
</dbReference>
<evidence type="ECO:0000313" key="5">
    <source>
        <dbReference type="Proteomes" id="UP000321947"/>
    </source>
</evidence>
<dbReference type="EMBL" id="SSTE01014335">
    <property type="protein sequence ID" value="KAA0046162.1"/>
    <property type="molecule type" value="Genomic_DNA"/>
</dbReference>
<evidence type="ECO:0000313" key="4">
    <source>
        <dbReference type="Proteomes" id="UP000321393"/>
    </source>
</evidence>
<protein>
    <submittedName>
        <fullName evidence="3">NBS-LRR type resistance protein</fullName>
    </submittedName>
</protein>
<organism evidence="3 5">
    <name type="scientific">Cucumis melo var. makuwa</name>
    <name type="common">Oriental melon</name>
    <dbReference type="NCBI Taxonomy" id="1194695"/>
    <lineage>
        <taxon>Eukaryota</taxon>
        <taxon>Viridiplantae</taxon>
        <taxon>Streptophyta</taxon>
        <taxon>Embryophyta</taxon>
        <taxon>Tracheophyta</taxon>
        <taxon>Spermatophyta</taxon>
        <taxon>Magnoliopsida</taxon>
        <taxon>eudicotyledons</taxon>
        <taxon>Gunneridae</taxon>
        <taxon>Pentapetalae</taxon>
        <taxon>rosids</taxon>
        <taxon>fabids</taxon>
        <taxon>Cucurbitales</taxon>
        <taxon>Cucurbitaceae</taxon>
        <taxon>Benincaseae</taxon>
        <taxon>Cucumis</taxon>
    </lineage>
</organism>
<reference evidence="4 5" key="1">
    <citation type="submission" date="2019-08" db="EMBL/GenBank/DDBJ databases">
        <title>Draft genome sequences of two oriental melons (Cucumis melo L. var makuwa).</title>
        <authorList>
            <person name="Kwon S.-Y."/>
        </authorList>
    </citation>
    <scope>NUCLEOTIDE SEQUENCE [LARGE SCALE GENOMIC DNA]</scope>
    <source>
        <strain evidence="5">cv. Chang Bougi</strain>
        <strain evidence="4">cv. SW 3</strain>
        <tissue evidence="3">Leaf</tissue>
    </source>
</reference>
<comment type="caution">
    <text evidence="3">The sequence shown here is derived from an EMBL/GenBank/DDBJ whole genome shotgun (WGS) entry which is preliminary data.</text>
</comment>
<gene>
    <name evidence="3" type="ORF">E5676_scaffold1333G00020</name>
    <name evidence="2" type="ORF">E6C27_scaffold376G00110</name>
</gene>
<proteinExistence type="predicted"/>
<sequence>MSSSYPRNNLMETDAMFLEFDDDLDNTGGESSSVGNNTRTSSQQPATPTPRTCAVSTLGVRAPCCNKWMHSNDDRLWSGEAYFPTRRSLQPGDRRQLFVLDFNDQAMNKFVEHQMLMTFKEFWADYYRHFKKYSDSERLVPTYQMHWSNHRRTGLLDRSSLTIIVTGLSRFYNDSTSSLREKMSRSIVWSCFRKHTFELRRSCRRPQRMCMCWVDDQATQKALVRDPSQRPAGRRVRAVRRHLVRSPHKKRLNYKLNLMKLWNGLKCKIEITKR</sequence>
<feature type="compositionally biased region" description="Polar residues" evidence="1">
    <location>
        <begin position="28"/>
        <end position="50"/>
    </location>
</feature>
<evidence type="ECO:0000313" key="2">
    <source>
        <dbReference type="EMBL" id="KAA0046162.1"/>
    </source>
</evidence>
<dbReference type="OrthoDB" id="1901212at2759"/>
<evidence type="ECO:0000313" key="3">
    <source>
        <dbReference type="EMBL" id="TYK00192.1"/>
    </source>
</evidence>
<dbReference type="Proteomes" id="UP000321947">
    <property type="component" value="Unassembled WGS sequence"/>
</dbReference>
<accession>A0A5D3BN89</accession>
<dbReference type="AlphaFoldDB" id="A0A5D3BN89"/>
<dbReference type="Proteomes" id="UP000321393">
    <property type="component" value="Unassembled WGS sequence"/>
</dbReference>
<evidence type="ECO:0000256" key="1">
    <source>
        <dbReference type="SAM" id="MobiDB-lite"/>
    </source>
</evidence>
<name>A0A5D3BN89_CUCMM</name>